<dbReference type="EMBL" id="HBEZ01049028">
    <property type="protein sequence ID" value="CAD8651118.1"/>
    <property type="molecule type" value="Transcribed_RNA"/>
</dbReference>
<evidence type="ECO:0000313" key="3">
    <source>
        <dbReference type="EMBL" id="CAD8651118.1"/>
    </source>
</evidence>
<gene>
    <name evidence="3" type="ORF">CCUR1050_LOCUS26985</name>
</gene>
<feature type="signal peptide" evidence="2">
    <location>
        <begin position="1"/>
        <end position="33"/>
    </location>
</feature>
<dbReference type="InterPro" id="IPR025659">
    <property type="entry name" value="Tubby-like_C"/>
</dbReference>
<keyword evidence="1" id="KW-1133">Transmembrane helix</keyword>
<feature type="transmembrane region" description="Helical" evidence="1">
    <location>
        <begin position="297"/>
        <end position="327"/>
    </location>
</feature>
<sequence length="338" mass="37935">MRIGLWACPAASASGLLLIGVVAMTCIMEQVHSEEAIKLKPNELQAAKEIREAEEARWQEKHGKEPQFIPIKTPLAYNCTNTVPVLPPRMVIQADTCNLWRKAGRVEDQYAHSLIDFGLNCLSMRPTDVAFVTQSGEPAFRTSEVYFEWGVKIVVYDCNGRPMATVREEMLHSFGHTARVDYVVELPDGTEIARSMQSSLLGTKFLIFDTQAASLEASKDGNPEPLAYARVEKGDKMARAFCMGGAWRLNVNEFAKGFWADPRSREVLMVMTTVKAIRDVNRDKDGRVTEDRCSEGFWLSVLVMPLVLLSVALCFCWCPASFCNVFCGCFKRMKYHPV</sequence>
<evidence type="ECO:0000256" key="1">
    <source>
        <dbReference type="SAM" id="Phobius"/>
    </source>
</evidence>
<evidence type="ECO:0000256" key="2">
    <source>
        <dbReference type="SAM" id="SignalP"/>
    </source>
</evidence>
<keyword evidence="1" id="KW-0472">Membrane</keyword>
<dbReference type="SUPFAM" id="SSF54518">
    <property type="entry name" value="Tubby C-terminal domain-like"/>
    <property type="match status" value="1"/>
</dbReference>
<accession>A0A7S0MVA3</accession>
<reference evidence="3" key="1">
    <citation type="submission" date="2021-01" db="EMBL/GenBank/DDBJ databases">
        <authorList>
            <person name="Corre E."/>
            <person name="Pelletier E."/>
            <person name="Niang G."/>
            <person name="Scheremetjew M."/>
            <person name="Finn R."/>
            <person name="Kale V."/>
            <person name="Holt S."/>
            <person name="Cochrane G."/>
            <person name="Meng A."/>
            <person name="Brown T."/>
            <person name="Cohen L."/>
        </authorList>
    </citation>
    <scope>NUCLEOTIDE SEQUENCE</scope>
    <source>
        <strain evidence="3">CCAP979/52</strain>
    </source>
</reference>
<keyword evidence="2" id="KW-0732">Signal</keyword>
<protein>
    <submittedName>
        <fullName evidence="3">Uncharacterized protein</fullName>
    </submittedName>
</protein>
<organism evidence="3">
    <name type="scientific">Cryptomonas curvata</name>
    <dbReference type="NCBI Taxonomy" id="233186"/>
    <lineage>
        <taxon>Eukaryota</taxon>
        <taxon>Cryptophyceae</taxon>
        <taxon>Cryptomonadales</taxon>
        <taxon>Cryptomonadaceae</taxon>
        <taxon>Cryptomonas</taxon>
    </lineage>
</organism>
<feature type="chain" id="PRO_5030671641" evidence="2">
    <location>
        <begin position="34"/>
        <end position="338"/>
    </location>
</feature>
<proteinExistence type="predicted"/>
<dbReference type="AlphaFoldDB" id="A0A7S0MVA3"/>
<keyword evidence="1" id="KW-0812">Transmembrane</keyword>
<name>A0A7S0MVA3_9CRYP</name>